<comment type="similarity">
    <text evidence="1">Belongs to the short-chain dehydrogenases/reductases (SDR) family.</text>
</comment>
<dbReference type="STRING" id="1044.EH31_05220"/>
<dbReference type="InterPro" id="IPR036291">
    <property type="entry name" value="NAD(P)-bd_dom_sf"/>
</dbReference>
<name>A0A074MJN4_ERYLO</name>
<evidence type="ECO:0000256" key="1">
    <source>
        <dbReference type="ARBA" id="ARBA00006484"/>
    </source>
</evidence>
<evidence type="ECO:0008006" key="4">
    <source>
        <dbReference type="Google" id="ProtNLM"/>
    </source>
</evidence>
<gene>
    <name evidence="2" type="ORF">EH31_05220</name>
</gene>
<comment type="caution">
    <text evidence="2">The sequence shown here is derived from an EMBL/GenBank/DDBJ whole genome shotgun (WGS) entry which is preliminary data.</text>
</comment>
<proteinExistence type="inferred from homology"/>
<dbReference type="Gene3D" id="3.40.50.720">
    <property type="entry name" value="NAD(P)-binding Rossmann-like Domain"/>
    <property type="match status" value="1"/>
</dbReference>
<evidence type="ECO:0000313" key="3">
    <source>
        <dbReference type="Proteomes" id="UP000027647"/>
    </source>
</evidence>
<dbReference type="InterPro" id="IPR002347">
    <property type="entry name" value="SDR_fam"/>
</dbReference>
<reference evidence="2 3" key="1">
    <citation type="submission" date="2014-04" db="EMBL/GenBank/DDBJ databases">
        <title>A comprehensive comparison of genomes of Erythrobacter spp. strains.</title>
        <authorList>
            <person name="Zheng Q."/>
        </authorList>
    </citation>
    <scope>NUCLEOTIDE SEQUENCE [LARGE SCALE GENOMIC DNA]</scope>
    <source>
        <strain evidence="2 3">DSM 6997</strain>
    </source>
</reference>
<dbReference type="EMBL" id="JMIW01000001">
    <property type="protein sequence ID" value="KEO92073.1"/>
    <property type="molecule type" value="Genomic_DNA"/>
</dbReference>
<dbReference type="GO" id="GO:0016616">
    <property type="term" value="F:oxidoreductase activity, acting on the CH-OH group of donors, NAD or NADP as acceptor"/>
    <property type="evidence" value="ECO:0007669"/>
    <property type="project" value="TreeGrafter"/>
</dbReference>
<dbReference type="GO" id="GO:0030497">
    <property type="term" value="P:fatty acid elongation"/>
    <property type="evidence" value="ECO:0007669"/>
    <property type="project" value="TreeGrafter"/>
</dbReference>
<sequence length="226" mass="23734">MNTMASVLVTGACGIVGAVVWETLVRKGYHVIGVDLADSLPFENTSVDFRGGLDLTSEEAVQTLSDTLKAEGRTLAGLVNIAGGFVWEEMLSGPADTWSRMFQMNVMTTLNSCRAFAPLLENPASVINIGAAAADKAGLGMGAYAASKAGVIKLSEALNEELRGQGVRVNVISPTIVDTPTNRADMPDADFTDWVAPSQIAELAAFLLSDKSSAINGENVRIKGNV</sequence>
<dbReference type="eggNOG" id="COG1028">
    <property type="taxonomic scope" value="Bacteria"/>
</dbReference>
<dbReference type="PRINTS" id="PR00081">
    <property type="entry name" value="GDHRDH"/>
</dbReference>
<dbReference type="SUPFAM" id="SSF51735">
    <property type="entry name" value="NAD(P)-binding Rossmann-fold domains"/>
    <property type="match status" value="1"/>
</dbReference>
<dbReference type="AlphaFoldDB" id="A0A074MJN4"/>
<dbReference type="PANTHER" id="PTHR42760:SF135">
    <property type="entry name" value="BLL7886 PROTEIN"/>
    <property type="match status" value="1"/>
</dbReference>
<dbReference type="PANTHER" id="PTHR42760">
    <property type="entry name" value="SHORT-CHAIN DEHYDROGENASES/REDUCTASES FAMILY MEMBER"/>
    <property type="match status" value="1"/>
</dbReference>
<dbReference type="Proteomes" id="UP000027647">
    <property type="component" value="Unassembled WGS sequence"/>
</dbReference>
<dbReference type="Pfam" id="PF13561">
    <property type="entry name" value="adh_short_C2"/>
    <property type="match status" value="1"/>
</dbReference>
<protein>
    <recommendedName>
        <fullName evidence="4">Short-chain dehydrogenase</fullName>
    </recommendedName>
</protein>
<accession>A0A074MJN4</accession>
<organism evidence="2 3">
    <name type="scientific">Erythrobacter longus</name>
    <dbReference type="NCBI Taxonomy" id="1044"/>
    <lineage>
        <taxon>Bacteria</taxon>
        <taxon>Pseudomonadati</taxon>
        <taxon>Pseudomonadota</taxon>
        <taxon>Alphaproteobacteria</taxon>
        <taxon>Sphingomonadales</taxon>
        <taxon>Erythrobacteraceae</taxon>
        <taxon>Erythrobacter/Porphyrobacter group</taxon>
        <taxon>Erythrobacter</taxon>
    </lineage>
</organism>
<evidence type="ECO:0000313" key="2">
    <source>
        <dbReference type="EMBL" id="KEO92073.1"/>
    </source>
</evidence>
<keyword evidence="3" id="KW-1185">Reference proteome</keyword>